<dbReference type="Gene3D" id="3.40.50.720">
    <property type="entry name" value="NAD(P)-binding Rossmann-like Domain"/>
    <property type="match status" value="1"/>
</dbReference>
<organism evidence="1 2">
    <name type="scientific">Pseudoglutamicibacter albus DNF00011</name>
    <dbReference type="NCBI Taxonomy" id="1401063"/>
    <lineage>
        <taxon>Bacteria</taxon>
        <taxon>Bacillati</taxon>
        <taxon>Actinomycetota</taxon>
        <taxon>Actinomycetes</taxon>
        <taxon>Micrococcales</taxon>
        <taxon>Micrococcaceae</taxon>
        <taxon>Pseudoglutamicibacter</taxon>
    </lineage>
</organism>
<dbReference type="EMBL" id="JRNH01000014">
    <property type="protein sequence ID" value="KGF20500.1"/>
    <property type="molecule type" value="Genomic_DNA"/>
</dbReference>
<dbReference type="Proteomes" id="UP000053528">
    <property type="component" value="Unassembled WGS sequence"/>
</dbReference>
<dbReference type="InterPro" id="IPR036291">
    <property type="entry name" value="NAD(P)-bd_dom_sf"/>
</dbReference>
<comment type="caution">
    <text evidence="1">The sequence shown here is derived from an EMBL/GenBank/DDBJ whole genome shotgun (WGS) entry which is preliminary data.</text>
</comment>
<accession>A0A095YDH5</accession>
<dbReference type="Pfam" id="PF13561">
    <property type="entry name" value="adh_short_C2"/>
    <property type="match status" value="1"/>
</dbReference>
<dbReference type="RefSeq" id="WP_035755824.1">
    <property type="nucleotide sequence ID" value="NZ_JRNH01000014.1"/>
</dbReference>
<dbReference type="AlphaFoldDB" id="A0A095YDH5"/>
<evidence type="ECO:0008006" key="3">
    <source>
        <dbReference type="Google" id="ProtNLM"/>
    </source>
</evidence>
<gene>
    <name evidence="1" type="ORF">HMPREF2128_05380</name>
</gene>
<reference evidence="1 2" key="1">
    <citation type="submission" date="2014-07" db="EMBL/GenBank/DDBJ databases">
        <authorList>
            <person name="McCorrison J."/>
            <person name="Sanka R."/>
            <person name="Torralba M."/>
            <person name="Gillis M."/>
            <person name="Haft D.H."/>
            <person name="Methe B."/>
            <person name="Sutton G."/>
            <person name="Nelson K.E."/>
        </authorList>
    </citation>
    <scope>NUCLEOTIDE SEQUENCE [LARGE SCALE GENOMIC DNA]</scope>
    <source>
        <strain evidence="1 2">DNF00011</strain>
    </source>
</reference>
<proteinExistence type="predicted"/>
<name>A0A095YDH5_9MICC</name>
<dbReference type="PANTHER" id="PTHR43975">
    <property type="entry name" value="ZGC:101858"/>
    <property type="match status" value="1"/>
</dbReference>
<dbReference type="PRINTS" id="PR00081">
    <property type="entry name" value="GDHRDH"/>
</dbReference>
<sequence>MKKTIVVTGVSSGIGAQTAAQLREAGHRVIGVDRNPPAPADTGAATQVNAEAGTAGQTNAEAGQDFVQLDLSSTESIQAGVAQITELAGGPIDGLANIAGVPGTAPAEVVMAVNVLGLRDFTQALLPQLATGAGIVNLASSVTFDWRSNVEQASRAVQAKSVEELKADEQVWALVQDESYLFSKQCVRLLTEKLAASLVQQKIRVNSVSPGPVSTPILEDFKTDHGREKVEGASKLLGKFGEVAEIADVIEFLLSDSARWVNGTDIRVDGGLVASRRSGNL</sequence>
<dbReference type="PANTHER" id="PTHR43975:SF2">
    <property type="entry name" value="EG:BACR7A4.14 PROTEIN-RELATED"/>
    <property type="match status" value="1"/>
</dbReference>
<dbReference type="SUPFAM" id="SSF51735">
    <property type="entry name" value="NAD(P)-binding Rossmann-fold domains"/>
    <property type="match status" value="1"/>
</dbReference>
<dbReference type="InterPro" id="IPR002347">
    <property type="entry name" value="SDR_fam"/>
</dbReference>
<evidence type="ECO:0000313" key="2">
    <source>
        <dbReference type="Proteomes" id="UP000053528"/>
    </source>
</evidence>
<protein>
    <recommendedName>
        <fullName evidence="3">Short-chain dehydrogenase</fullName>
    </recommendedName>
</protein>
<dbReference type="Pfam" id="PF00106">
    <property type="entry name" value="adh_short"/>
    <property type="match status" value="1"/>
</dbReference>
<evidence type="ECO:0000313" key="1">
    <source>
        <dbReference type="EMBL" id="KGF20500.1"/>
    </source>
</evidence>